<dbReference type="Proteomes" id="UP001515480">
    <property type="component" value="Unassembled WGS sequence"/>
</dbReference>
<keyword evidence="4" id="KW-0479">Metal-binding</keyword>
<evidence type="ECO:0000256" key="4">
    <source>
        <dbReference type="ARBA" id="ARBA00022723"/>
    </source>
</evidence>
<dbReference type="InterPro" id="IPR036412">
    <property type="entry name" value="HAD-like_sf"/>
</dbReference>
<comment type="subcellular location">
    <subcellularLocation>
        <location evidence="1">Cytoplasm</location>
    </subcellularLocation>
</comment>
<dbReference type="AlphaFoldDB" id="A0AB34IJX7"/>
<dbReference type="InterPro" id="IPR004446">
    <property type="entry name" value="Heptose_bisP_phosphatase"/>
</dbReference>
<evidence type="ECO:0000256" key="2">
    <source>
        <dbReference type="ARBA" id="ARBA00005628"/>
    </source>
</evidence>
<comment type="similarity">
    <text evidence="2">Belongs to the GmhB family.</text>
</comment>
<dbReference type="PANTHER" id="PTHR42891:SF1">
    <property type="entry name" value="D-GLYCERO-BETA-D-MANNO-HEPTOSE-1,7-BISPHOSPHATE 7-PHOSPHATASE"/>
    <property type="match status" value="1"/>
</dbReference>
<dbReference type="PANTHER" id="PTHR42891">
    <property type="entry name" value="D-GLYCERO-BETA-D-MANNO-HEPTOSE-1,7-BISPHOSPHATE 7-PHOSPHATASE"/>
    <property type="match status" value="1"/>
</dbReference>
<evidence type="ECO:0000256" key="3">
    <source>
        <dbReference type="ARBA" id="ARBA00022490"/>
    </source>
</evidence>
<dbReference type="InterPro" id="IPR006549">
    <property type="entry name" value="HAD-SF_hydro_IIIA"/>
</dbReference>
<keyword evidence="5" id="KW-0378">Hydrolase</keyword>
<evidence type="ECO:0000256" key="6">
    <source>
        <dbReference type="ARBA" id="ARBA00023277"/>
    </source>
</evidence>
<evidence type="ECO:0000256" key="7">
    <source>
        <dbReference type="ARBA" id="ARBA00031828"/>
    </source>
</evidence>
<name>A0AB34IJX7_PRYPA</name>
<dbReference type="GO" id="GO:0046872">
    <property type="term" value="F:metal ion binding"/>
    <property type="evidence" value="ECO:0007669"/>
    <property type="project" value="UniProtKB-KW"/>
</dbReference>
<sequence>MVLGPLILHLPTMAMLSHSPAPRLFLLDRDGCINRDVGAPGVLTPEALHLLPGAAGAIRRIRAAGHRVAIVTNQSCRGKGLLSATQLDAVHERLRLLLAERAAGWDALFVCEDAQPSARKKPQPGMLLEAMAHFECSPGRCVMIGDSWTDMVAARRAGCPGALVTTGHGERVGAALSEYAIALPCTLDEATLRHAEDVLWHHREVSRCSIGAGGVATNVPEVREDALGAMLGILRNYPADTELIREAVPVRVYSSLQQAADEQLGAKLIV</sequence>
<evidence type="ECO:0000256" key="1">
    <source>
        <dbReference type="ARBA" id="ARBA00004496"/>
    </source>
</evidence>
<dbReference type="InterPro" id="IPR006543">
    <property type="entry name" value="Histidinol-phos"/>
</dbReference>
<accession>A0AB34IJX7</accession>
<dbReference type="Gene3D" id="3.40.50.1000">
    <property type="entry name" value="HAD superfamily/HAD-like"/>
    <property type="match status" value="1"/>
</dbReference>
<dbReference type="NCBIfam" id="TIGR01549">
    <property type="entry name" value="HAD-SF-IA-v1"/>
    <property type="match status" value="1"/>
</dbReference>
<dbReference type="EMBL" id="JBGBPQ010000025">
    <property type="protein sequence ID" value="KAL1499596.1"/>
    <property type="molecule type" value="Genomic_DNA"/>
</dbReference>
<gene>
    <name evidence="8" type="ORF">AB1Y20_011795</name>
</gene>
<keyword evidence="9" id="KW-1185">Reference proteome</keyword>
<proteinExistence type="inferred from homology"/>
<dbReference type="GO" id="GO:0005975">
    <property type="term" value="P:carbohydrate metabolic process"/>
    <property type="evidence" value="ECO:0007669"/>
    <property type="project" value="InterPro"/>
</dbReference>
<dbReference type="Pfam" id="PF13242">
    <property type="entry name" value="Hydrolase_like"/>
    <property type="match status" value="1"/>
</dbReference>
<dbReference type="SUPFAM" id="SSF56784">
    <property type="entry name" value="HAD-like"/>
    <property type="match status" value="1"/>
</dbReference>
<evidence type="ECO:0000313" key="9">
    <source>
        <dbReference type="Proteomes" id="UP001515480"/>
    </source>
</evidence>
<dbReference type="NCBIfam" id="TIGR01656">
    <property type="entry name" value="Histidinol-ppas"/>
    <property type="match status" value="1"/>
</dbReference>
<dbReference type="InterPro" id="IPR006439">
    <property type="entry name" value="HAD-SF_hydro_IA"/>
</dbReference>
<dbReference type="InterPro" id="IPR023214">
    <property type="entry name" value="HAD_sf"/>
</dbReference>
<organism evidence="8 9">
    <name type="scientific">Prymnesium parvum</name>
    <name type="common">Toxic golden alga</name>
    <dbReference type="NCBI Taxonomy" id="97485"/>
    <lineage>
        <taxon>Eukaryota</taxon>
        <taxon>Haptista</taxon>
        <taxon>Haptophyta</taxon>
        <taxon>Prymnesiophyceae</taxon>
        <taxon>Prymnesiales</taxon>
        <taxon>Prymnesiaceae</taxon>
        <taxon>Prymnesium</taxon>
    </lineage>
</organism>
<evidence type="ECO:0000256" key="5">
    <source>
        <dbReference type="ARBA" id="ARBA00022801"/>
    </source>
</evidence>
<keyword evidence="3" id="KW-0963">Cytoplasm</keyword>
<protein>
    <recommendedName>
        <fullName evidence="7">D,D-heptose 1,7-bisphosphate phosphatase</fullName>
    </recommendedName>
</protein>
<reference evidence="8 9" key="1">
    <citation type="journal article" date="2024" name="Science">
        <title>Giant polyketide synthase enzymes in the biosynthesis of giant marine polyether toxins.</title>
        <authorList>
            <person name="Fallon T.R."/>
            <person name="Shende V.V."/>
            <person name="Wierzbicki I.H."/>
            <person name="Pendleton A.L."/>
            <person name="Watervoot N.F."/>
            <person name="Auber R.P."/>
            <person name="Gonzalez D.J."/>
            <person name="Wisecaver J.H."/>
            <person name="Moore B.S."/>
        </authorList>
    </citation>
    <scope>NUCLEOTIDE SEQUENCE [LARGE SCALE GENOMIC DNA]</scope>
    <source>
        <strain evidence="8 9">12B1</strain>
    </source>
</reference>
<dbReference type="NCBIfam" id="TIGR01662">
    <property type="entry name" value="HAD-SF-IIIA"/>
    <property type="match status" value="1"/>
</dbReference>
<dbReference type="GO" id="GO:0016791">
    <property type="term" value="F:phosphatase activity"/>
    <property type="evidence" value="ECO:0007669"/>
    <property type="project" value="InterPro"/>
</dbReference>
<evidence type="ECO:0000313" key="8">
    <source>
        <dbReference type="EMBL" id="KAL1499596.1"/>
    </source>
</evidence>
<keyword evidence="6" id="KW-0119">Carbohydrate metabolism</keyword>
<comment type="caution">
    <text evidence="8">The sequence shown here is derived from an EMBL/GenBank/DDBJ whole genome shotgun (WGS) entry which is preliminary data.</text>
</comment>
<dbReference type="GO" id="GO:0005737">
    <property type="term" value="C:cytoplasm"/>
    <property type="evidence" value="ECO:0007669"/>
    <property type="project" value="UniProtKB-SubCell"/>
</dbReference>